<dbReference type="AlphaFoldDB" id="A0A1Y2G6Z7"/>
<dbReference type="Proteomes" id="UP000193648">
    <property type="component" value="Unassembled WGS sequence"/>
</dbReference>
<organism evidence="1 2">
    <name type="scientific">Lobosporangium transversale</name>
    <dbReference type="NCBI Taxonomy" id="64571"/>
    <lineage>
        <taxon>Eukaryota</taxon>
        <taxon>Fungi</taxon>
        <taxon>Fungi incertae sedis</taxon>
        <taxon>Mucoromycota</taxon>
        <taxon>Mortierellomycotina</taxon>
        <taxon>Mortierellomycetes</taxon>
        <taxon>Mortierellales</taxon>
        <taxon>Mortierellaceae</taxon>
        <taxon>Lobosporangium</taxon>
    </lineage>
</organism>
<sequence length="207" mass="23065">MIVYAPDMHIVHLESGHKSMAPTSNIRQVTWELVNHPVHPQNEGPKVAKLTSVTWLDVAATIRASQHQEDNYQVQWRISLNGPRPDPVIIGTEFRALVFGKDEDSSSDAVLLHREPAISFKPNSVQEFMQHTDRPGTVPARPTSIREAAELEMIPGYNPDVQGFFTLTLPGQIRLNQMNGGVIVQIRNHNSVIKSGLQIESVQLVQA</sequence>
<comment type="caution">
    <text evidence="1">The sequence shown here is derived from an EMBL/GenBank/DDBJ whole genome shotgun (WGS) entry which is preliminary data.</text>
</comment>
<dbReference type="GeneID" id="33571091"/>
<protein>
    <submittedName>
        <fullName evidence="1">Uncharacterized protein</fullName>
    </submittedName>
</protein>
<gene>
    <name evidence="1" type="ORF">BCR41DRAFT_401776</name>
</gene>
<evidence type="ECO:0000313" key="2">
    <source>
        <dbReference type="Proteomes" id="UP000193648"/>
    </source>
</evidence>
<dbReference type="RefSeq" id="XP_021875829.1">
    <property type="nucleotide sequence ID" value="XM_022029248.1"/>
</dbReference>
<accession>A0A1Y2G6Z7</accession>
<reference evidence="1 2" key="1">
    <citation type="submission" date="2016-07" db="EMBL/GenBank/DDBJ databases">
        <title>Pervasive Adenine N6-methylation of Active Genes in Fungi.</title>
        <authorList>
            <consortium name="DOE Joint Genome Institute"/>
            <person name="Mondo S.J."/>
            <person name="Dannebaum R.O."/>
            <person name="Kuo R.C."/>
            <person name="Labutti K."/>
            <person name="Haridas S."/>
            <person name="Kuo A."/>
            <person name="Salamov A."/>
            <person name="Ahrendt S.R."/>
            <person name="Lipzen A."/>
            <person name="Sullivan W."/>
            <person name="Andreopoulos W.B."/>
            <person name="Clum A."/>
            <person name="Lindquist E."/>
            <person name="Daum C."/>
            <person name="Ramamoorthy G.K."/>
            <person name="Gryganskyi A."/>
            <person name="Culley D."/>
            <person name="Magnuson J.K."/>
            <person name="James T.Y."/>
            <person name="O'Malley M.A."/>
            <person name="Stajich J.E."/>
            <person name="Spatafora J.W."/>
            <person name="Visel A."/>
            <person name="Grigoriev I.V."/>
        </authorList>
    </citation>
    <scope>NUCLEOTIDE SEQUENCE [LARGE SCALE GENOMIC DNA]</scope>
    <source>
        <strain evidence="1 2">NRRL 3116</strain>
    </source>
</reference>
<keyword evidence="2" id="KW-1185">Reference proteome</keyword>
<dbReference type="InParanoid" id="A0A1Y2G6Z7"/>
<name>A0A1Y2G6Z7_9FUNG</name>
<dbReference type="OrthoDB" id="1918565at2759"/>
<evidence type="ECO:0000313" key="1">
    <source>
        <dbReference type="EMBL" id="ORY99503.1"/>
    </source>
</evidence>
<proteinExistence type="predicted"/>
<dbReference type="EMBL" id="MCFF01000068">
    <property type="protein sequence ID" value="ORY99503.1"/>
    <property type="molecule type" value="Genomic_DNA"/>
</dbReference>